<dbReference type="GO" id="GO:0004725">
    <property type="term" value="F:protein tyrosine phosphatase activity"/>
    <property type="evidence" value="ECO:0007669"/>
    <property type="project" value="UniProtKB-EC"/>
</dbReference>
<sequence>MRFASALVLCRANLCRSPLGAALLQRRLPAMEIQSAGLSAVREGEAAPAEVQALARGAGLELSAHRARVATPEMIANHDLVLVMSASQRQAVSELAPFATGKTLLFAHWLDGIDIPDPYRKSLDAHRQVFVMLSDAADAWHRRLAP</sequence>
<keyword evidence="4" id="KW-0904">Protein phosphatase</keyword>
<feature type="active site" description="Nucleophile" evidence="6">
    <location>
        <position position="10"/>
    </location>
</feature>
<dbReference type="SMART" id="SM00226">
    <property type="entry name" value="LMWPc"/>
    <property type="match status" value="1"/>
</dbReference>
<feature type="active site" description="Proton donor" evidence="6">
    <location>
        <position position="117"/>
    </location>
</feature>
<dbReference type="EC" id="3.1.3.48" evidence="2"/>
<dbReference type="Gene3D" id="3.40.50.2300">
    <property type="match status" value="1"/>
</dbReference>
<dbReference type="CDD" id="cd16343">
    <property type="entry name" value="LMWPTP"/>
    <property type="match status" value="1"/>
</dbReference>
<dbReference type="InterPro" id="IPR050438">
    <property type="entry name" value="LMW_PTPase"/>
</dbReference>
<evidence type="ECO:0000313" key="8">
    <source>
        <dbReference type="EMBL" id="XBO73650.1"/>
    </source>
</evidence>
<gene>
    <name evidence="8" type="ORF">NFG57_12485</name>
</gene>
<keyword evidence="3" id="KW-0378">Hydrolase</keyword>
<reference evidence="8" key="1">
    <citation type="submission" date="2022-06" db="EMBL/GenBank/DDBJ databases">
        <title>A novel DMS-producing enzyme.</title>
        <authorList>
            <person name="Zhang Y."/>
        </authorList>
    </citation>
    <scope>NUCLEOTIDE SEQUENCE</scope>
    <source>
        <strain evidence="8">H10-59</strain>
    </source>
</reference>
<comment type="similarity">
    <text evidence="1">Belongs to the low molecular weight phosphotyrosine protein phosphatase family.</text>
</comment>
<feature type="active site" evidence="6">
    <location>
        <position position="16"/>
    </location>
</feature>
<dbReference type="PANTHER" id="PTHR11717">
    <property type="entry name" value="LOW MOLECULAR WEIGHT PROTEIN TYROSINE PHOSPHATASE"/>
    <property type="match status" value="1"/>
</dbReference>
<organism evidence="8">
    <name type="scientific">Halomonas sp. H10-59</name>
    <dbReference type="NCBI Taxonomy" id="2950874"/>
    <lineage>
        <taxon>Bacteria</taxon>
        <taxon>Pseudomonadati</taxon>
        <taxon>Pseudomonadota</taxon>
        <taxon>Gammaproteobacteria</taxon>
        <taxon>Oceanospirillales</taxon>
        <taxon>Halomonadaceae</taxon>
        <taxon>Halomonas</taxon>
    </lineage>
</organism>
<evidence type="ECO:0000256" key="6">
    <source>
        <dbReference type="PIRSR" id="PIRSR617867-1"/>
    </source>
</evidence>
<evidence type="ECO:0000259" key="7">
    <source>
        <dbReference type="SMART" id="SM00226"/>
    </source>
</evidence>
<dbReference type="InterPro" id="IPR023485">
    <property type="entry name" value="Ptyr_pPase"/>
</dbReference>
<dbReference type="RefSeq" id="WP_348814440.1">
    <property type="nucleotide sequence ID" value="NZ_CP098828.1"/>
</dbReference>
<dbReference type="InterPro" id="IPR017867">
    <property type="entry name" value="Tyr_phospatase_low_mol_wt"/>
</dbReference>
<evidence type="ECO:0000256" key="4">
    <source>
        <dbReference type="ARBA" id="ARBA00022912"/>
    </source>
</evidence>
<evidence type="ECO:0000256" key="5">
    <source>
        <dbReference type="ARBA" id="ARBA00051722"/>
    </source>
</evidence>
<dbReference type="Pfam" id="PF01451">
    <property type="entry name" value="LMWPc"/>
    <property type="match status" value="1"/>
</dbReference>
<dbReference type="PANTHER" id="PTHR11717:SF31">
    <property type="entry name" value="LOW MOLECULAR WEIGHT PROTEIN-TYROSINE-PHOSPHATASE ETP-RELATED"/>
    <property type="match status" value="1"/>
</dbReference>
<proteinExistence type="inferred from homology"/>
<accession>A0AAU7KQ79</accession>
<evidence type="ECO:0000256" key="1">
    <source>
        <dbReference type="ARBA" id="ARBA00011063"/>
    </source>
</evidence>
<feature type="domain" description="Phosphotyrosine protein phosphatase I" evidence="7">
    <location>
        <begin position="4"/>
        <end position="143"/>
    </location>
</feature>
<evidence type="ECO:0000256" key="2">
    <source>
        <dbReference type="ARBA" id="ARBA00013064"/>
    </source>
</evidence>
<comment type="catalytic activity">
    <reaction evidence="5">
        <text>O-phospho-L-tyrosyl-[protein] + H2O = L-tyrosyl-[protein] + phosphate</text>
        <dbReference type="Rhea" id="RHEA:10684"/>
        <dbReference type="Rhea" id="RHEA-COMP:10136"/>
        <dbReference type="Rhea" id="RHEA-COMP:20101"/>
        <dbReference type="ChEBI" id="CHEBI:15377"/>
        <dbReference type="ChEBI" id="CHEBI:43474"/>
        <dbReference type="ChEBI" id="CHEBI:46858"/>
        <dbReference type="ChEBI" id="CHEBI:61978"/>
        <dbReference type="EC" id="3.1.3.48"/>
    </reaction>
</comment>
<dbReference type="SUPFAM" id="SSF52788">
    <property type="entry name" value="Phosphotyrosine protein phosphatases I"/>
    <property type="match status" value="1"/>
</dbReference>
<evidence type="ECO:0000256" key="3">
    <source>
        <dbReference type="ARBA" id="ARBA00022801"/>
    </source>
</evidence>
<protein>
    <recommendedName>
        <fullName evidence="2">protein-tyrosine-phosphatase</fullName>
        <ecNumber evidence="2">3.1.3.48</ecNumber>
    </recommendedName>
</protein>
<dbReference type="PRINTS" id="PR00719">
    <property type="entry name" value="LMWPTPASE"/>
</dbReference>
<dbReference type="InterPro" id="IPR036196">
    <property type="entry name" value="Ptyr_pPase_sf"/>
</dbReference>
<dbReference type="EMBL" id="CP098828">
    <property type="protein sequence ID" value="XBO73650.1"/>
    <property type="molecule type" value="Genomic_DNA"/>
</dbReference>
<dbReference type="AlphaFoldDB" id="A0AAU7KQ79"/>
<name>A0AAU7KQ79_9GAMM</name>